<organism evidence="1">
    <name type="scientific">Leucanthemum virus 1</name>
    <dbReference type="NCBI Taxonomy" id="2977970"/>
    <lineage>
        <taxon>Viruses</taxon>
        <taxon>Riboviria</taxon>
        <taxon>Orthornavirae</taxon>
        <taxon>Negarnaviricota</taxon>
        <taxon>Haploviricotina</taxon>
        <taxon>Monjiviricetes</taxon>
        <taxon>Mononegavirales</taxon>
        <taxon>Rhabdoviridae</taxon>
        <taxon>Betarhabdovirinae</taxon>
        <taxon>Varicosavirus</taxon>
        <taxon>Varicosavirus leucanthemi</taxon>
    </lineage>
</organism>
<protein>
    <submittedName>
        <fullName evidence="1">Protein 3</fullName>
    </submittedName>
</protein>
<accession>A0A9N7AB34</accession>
<proteinExistence type="predicted"/>
<sequence>MNKLNKSCRFESLIQVLNKPFSNMSSSKNSEISMDKNDIEMILKKHNEVRKMLFDEFQRNSEDGFCCLCDPTEDVATRVMNFSVIQKYLSIKEDGEVKNHMISKSVETDLIDYSCFMKLVCADDPIEMLSSMIKFRTPKTEETEDLSSYILSDANDSLYFNSFSYDV</sequence>
<evidence type="ECO:0000313" key="1">
    <source>
        <dbReference type="EMBL" id="DAZ90735.1"/>
    </source>
</evidence>
<dbReference type="EMBL" id="BK061775">
    <property type="protein sequence ID" value="DAZ90735.1"/>
    <property type="molecule type" value="Viral_cRNA"/>
</dbReference>
<reference evidence="1" key="1">
    <citation type="journal article" date="2022" name="bioRxiv">
        <title>Unlocking the hidden genetic diversity of varicosaviruses, the neglected plant rhabdoviruses.</title>
        <authorList>
            <person name="Bejerman N."/>
            <person name="Dietzgen R.G."/>
            <person name="Debat H."/>
        </authorList>
    </citation>
    <scope>NUCLEOTIDE SEQUENCE</scope>
</reference>
<name>A0A9N7AB34_9RHAB</name>